<feature type="region of interest" description="Disordered" evidence="1">
    <location>
        <begin position="158"/>
        <end position="179"/>
    </location>
</feature>
<organism evidence="2">
    <name type="scientific">mine drainage metagenome</name>
    <dbReference type="NCBI Taxonomy" id="410659"/>
    <lineage>
        <taxon>unclassified sequences</taxon>
        <taxon>metagenomes</taxon>
        <taxon>ecological metagenomes</taxon>
    </lineage>
</organism>
<evidence type="ECO:0000313" key="2">
    <source>
        <dbReference type="EMBL" id="OIQ77931.1"/>
    </source>
</evidence>
<evidence type="ECO:0000256" key="1">
    <source>
        <dbReference type="SAM" id="MobiDB-lite"/>
    </source>
</evidence>
<dbReference type="EMBL" id="MLJW01001505">
    <property type="protein sequence ID" value="OIQ77931.1"/>
    <property type="molecule type" value="Genomic_DNA"/>
</dbReference>
<comment type="caution">
    <text evidence="2">The sequence shown here is derived from an EMBL/GenBank/DDBJ whole genome shotgun (WGS) entry which is preliminary data.</text>
</comment>
<protein>
    <submittedName>
        <fullName evidence="2">Uncharacterized protein</fullName>
    </submittedName>
</protein>
<reference evidence="2" key="1">
    <citation type="submission" date="2016-10" db="EMBL/GenBank/DDBJ databases">
        <title>Sequence of Gallionella enrichment culture.</title>
        <authorList>
            <person name="Poehlein A."/>
            <person name="Muehling M."/>
            <person name="Daniel R."/>
        </authorList>
    </citation>
    <scope>NUCLEOTIDE SEQUENCE</scope>
</reference>
<dbReference type="AlphaFoldDB" id="A0A1J5QK95"/>
<sequence>MGALHPGLRVGGERGNDLTDVAGGDQRGVGVGAVDHYLQRRSTGALQGALEPRGDNDTDDRAPLIDVALERRLARGRIDDAEASAGDKMRNQIATSLAAVEVEYRGGDVVYGEGRGVAEQEQLDDQGQDETHQQPAVTPQLPELLDQHGADAIEPDGIHGLLNPDSCGTRAPPANRRRRQTCTTQAAAARGRPPCCP</sequence>
<accession>A0A1J5QK95</accession>
<gene>
    <name evidence="2" type="ORF">GALL_403740</name>
</gene>
<feature type="region of interest" description="Disordered" evidence="1">
    <location>
        <begin position="1"/>
        <end position="25"/>
    </location>
</feature>
<proteinExistence type="predicted"/>
<name>A0A1J5QK95_9ZZZZ</name>